<accession>A0A7W4J2G6</accession>
<proteinExistence type="predicted"/>
<dbReference type="Proteomes" id="UP000577891">
    <property type="component" value="Unassembled WGS sequence"/>
</dbReference>
<dbReference type="EMBL" id="JABEQE010000015">
    <property type="protein sequence ID" value="MBB2173470.1"/>
    <property type="molecule type" value="Genomic_DNA"/>
</dbReference>
<dbReference type="AlphaFoldDB" id="A0A7W4J2G6"/>
<dbReference type="RefSeq" id="WP_182979969.1">
    <property type="nucleotide sequence ID" value="NZ_BAABGB010000012.1"/>
</dbReference>
<feature type="compositionally biased region" description="Basic and acidic residues" evidence="1">
    <location>
        <begin position="133"/>
        <end position="143"/>
    </location>
</feature>
<evidence type="ECO:0000256" key="2">
    <source>
        <dbReference type="SAM" id="SignalP"/>
    </source>
</evidence>
<name>A0A7W4J2G6_9PROT</name>
<feature type="region of interest" description="Disordered" evidence="1">
    <location>
        <begin position="127"/>
        <end position="165"/>
    </location>
</feature>
<evidence type="ECO:0000313" key="3">
    <source>
        <dbReference type="EMBL" id="MBB2173470.1"/>
    </source>
</evidence>
<evidence type="ECO:0000313" key="4">
    <source>
        <dbReference type="Proteomes" id="UP000577891"/>
    </source>
</evidence>
<feature type="signal peptide" evidence="2">
    <location>
        <begin position="1"/>
        <end position="30"/>
    </location>
</feature>
<keyword evidence="2" id="KW-0732">Signal</keyword>
<sequence length="165" mass="17736">MIHTASRSRRPPAACLAAIMLGACAVPTLAAPPTQNAQNQPDTAQIDSWQQTILARPLFSPIRRPAEMQAMGDTTPRLTGIVVSRGRRRAIFMIPGQARGRIADVGETVGPWQIIAIENGAIRVRGAAGEQAMRPDRDRRTDSGTRGTSPASLSSQPPNPRPEEQ</sequence>
<protein>
    <submittedName>
        <fullName evidence="3">General secretion pathway protein GspN</fullName>
    </submittedName>
</protein>
<comment type="caution">
    <text evidence="3">The sequence shown here is derived from an EMBL/GenBank/DDBJ whole genome shotgun (WGS) entry which is preliminary data.</text>
</comment>
<organism evidence="3 4">
    <name type="scientific">Gluconacetobacter asukensis</name>
    <dbReference type="NCBI Taxonomy" id="1017181"/>
    <lineage>
        <taxon>Bacteria</taxon>
        <taxon>Pseudomonadati</taxon>
        <taxon>Pseudomonadota</taxon>
        <taxon>Alphaproteobacteria</taxon>
        <taxon>Acetobacterales</taxon>
        <taxon>Acetobacteraceae</taxon>
        <taxon>Gluconacetobacter</taxon>
    </lineage>
</organism>
<feature type="chain" id="PRO_5031137673" evidence="2">
    <location>
        <begin position="31"/>
        <end position="165"/>
    </location>
</feature>
<evidence type="ECO:0000256" key="1">
    <source>
        <dbReference type="SAM" id="MobiDB-lite"/>
    </source>
</evidence>
<keyword evidence="4" id="KW-1185">Reference proteome</keyword>
<reference evidence="3 4" key="1">
    <citation type="submission" date="2020-04" db="EMBL/GenBank/DDBJ databases">
        <title>Description of novel Gluconacetobacter.</title>
        <authorList>
            <person name="Sombolestani A."/>
        </authorList>
    </citation>
    <scope>NUCLEOTIDE SEQUENCE [LARGE SCALE GENOMIC DNA]</scope>
    <source>
        <strain evidence="3 4">LMG 27724</strain>
    </source>
</reference>
<gene>
    <name evidence="3" type="ORF">HLH35_15320</name>
</gene>
<dbReference type="PROSITE" id="PS51257">
    <property type="entry name" value="PROKAR_LIPOPROTEIN"/>
    <property type="match status" value="1"/>
</dbReference>